<reference evidence="1" key="1">
    <citation type="submission" date="2022-04" db="EMBL/GenBank/DDBJ databases">
        <title>Chromosome-scale genome assembly of Holotrichia oblita Faldermann.</title>
        <authorList>
            <person name="Rongchong L."/>
        </authorList>
    </citation>
    <scope>NUCLEOTIDE SEQUENCE</scope>
    <source>
        <strain evidence="1">81SQS9</strain>
    </source>
</reference>
<evidence type="ECO:0000313" key="1">
    <source>
        <dbReference type="EMBL" id="KAI4468885.1"/>
    </source>
</evidence>
<name>A0ACB9TQ17_HOLOL</name>
<evidence type="ECO:0000313" key="2">
    <source>
        <dbReference type="Proteomes" id="UP001056778"/>
    </source>
</evidence>
<dbReference type="EMBL" id="CM043016">
    <property type="protein sequence ID" value="KAI4468885.1"/>
    <property type="molecule type" value="Genomic_DNA"/>
</dbReference>
<organism evidence="1 2">
    <name type="scientific">Holotrichia oblita</name>
    <name type="common">Chafer beetle</name>
    <dbReference type="NCBI Taxonomy" id="644536"/>
    <lineage>
        <taxon>Eukaryota</taxon>
        <taxon>Metazoa</taxon>
        <taxon>Ecdysozoa</taxon>
        <taxon>Arthropoda</taxon>
        <taxon>Hexapoda</taxon>
        <taxon>Insecta</taxon>
        <taxon>Pterygota</taxon>
        <taxon>Neoptera</taxon>
        <taxon>Endopterygota</taxon>
        <taxon>Coleoptera</taxon>
        <taxon>Polyphaga</taxon>
        <taxon>Scarabaeiformia</taxon>
        <taxon>Scarabaeidae</taxon>
        <taxon>Melolonthinae</taxon>
        <taxon>Holotrichia</taxon>
    </lineage>
</organism>
<gene>
    <name evidence="1" type="ORF">MML48_2g00010681</name>
</gene>
<dbReference type="Proteomes" id="UP001056778">
    <property type="component" value="Chromosome 2"/>
</dbReference>
<accession>A0ACB9TQ17</accession>
<sequence length="506" mass="56150">MGCINIVAWLLIAFANNIYIFYLSRAITGLGDACGFATLPAYIAESATPVVRGLYGNMMMIIMFFGQILASLAAFSFGSLFAFPSPAIPKLLTGDYKFTMEQVSYLAVIPAVTMIFASPVFCTVTDKIGRKRTLLISGCSHIIAWLFVAFSKTLWLFYVSRFFAGLADALLYAALPTYIAEISTPKIRSLYGNSVVLCICLGQFLSNTVGYYLTISMTAFVLLIFPILFLITFMLMPESPYYLMMIGNEISAEQSLQKLRSSDNVQDELRQINADVKRQLSETGYFRDLWLNASNRKAMIIANFARAFQQLSGIGALTQYTQYIFLQAGGEISSGAASMIFAGMLVFVNIFIGVLSDKFGRKRSMIVSCIGCFLILVPLAAYFYLQTNTEVDLSKITWIPLLGIIIYVLVYSLGLGFVPTIIVGEIFSASIRKYAVMVSNMIFAFYLCTTSKLFQVLMSGYGLWVPFLFFGICCFVGAISSYFIVPETNGKTLEEIQQELKGNKEQ</sequence>
<protein>
    <submittedName>
        <fullName evidence="1">Facilitated trehalose transporter tret1-2 -like protein</fullName>
    </submittedName>
</protein>
<keyword evidence="2" id="KW-1185">Reference proteome</keyword>
<proteinExistence type="predicted"/>
<comment type="caution">
    <text evidence="1">The sequence shown here is derived from an EMBL/GenBank/DDBJ whole genome shotgun (WGS) entry which is preliminary data.</text>
</comment>